<feature type="domain" description="OmpR/PhoB-type" evidence="7">
    <location>
        <begin position="129"/>
        <end position="227"/>
    </location>
</feature>
<organism evidence="8 9">
    <name type="scientific">Kribbibacterium absianum</name>
    <dbReference type="NCBI Taxonomy" id="3044210"/>
    <lineage>
        <taxon>Bacteria</taxon>
        <taxon>Bacillati</taxon>
        <taxon>Actinomycetota</taxon>
        <taxon>Coriobacteriia</taxon>
        <taxon>Coriobacteriales</taxon>
        <taxon>Kribbibacteriaceae</taxon>
        <taxon>Kribbibacterium</taxon>
    </lineage>
</organism>
<evidence type="ECO:0000259" key="6">
    <source>
        <dbReference type="PROSITE" id="PS50110"/>
    </source>
</evidence>
<dbReference type="PROSITE" id="PS50110">
    <property type="entry name" value="RESPONSE_REGULATORY"/>
    <property type="match status" value="1"/>
</dbReference>
<evidence type="ECO:0000313" key="9">
    <source>
        <dbReference type="Proteomes" id="UP001431693"/>
    </source>
</evidence>
<dbReference type="CDD" id="cd17574">
    <property type="entry name" value="REC_OmpR"/>
    <property type="match status" value="1"/>
</dbReference>
<evidence type="ECO:0000256" key="1">
    <source>
        <dbReference type="ARBA" id="ARBA00022553"/>
    </source>
</evidence>
<dbReference type="PROSITE" id="PS51755">
    <property type="entry name" value="OMPR_PHOB"/>
    <property type="match status" value="1"/>
</dbReference>
<dbReference type="Gene3D" id="3.40.50.2300">
    <property type="match status" value="1"/>
</dbReference>
<name>A0ABT6ZJT2_9ACTN</name>
<proteinExistence type="predicted"/>
<dbReference type="InterPro" id="IPR001867">
    <property type="entry name" value="OmpR/PhoB-type_DNA-bd"/>
</dbReference>
<sequence length="228" mass="25435">MSRLYVVDDDESTRVLLTAYLEQAGHEVKALESGAALLKEERLRPADLVVLDVMMPGMDGFQTLVAYRVLSKAPVVFLTGRDAEPDYCAGLALGADDYMAKPVRPAMLVAKVSALLRRQRDEQGHGRLASVPQCGNLRFDESSHAFLVEDVPMRLTPTEERLLLFFMARFEGAVSREEVLREVWGLPDGVESRVVDETNRRVRRKLAAANADVSIQTIWGYGFRLALL</sequence>
<keyword evidence="3 5" id="KW-0238">DNA-binding</keyword>
<dbReference type="InterPro" id="IPR039420">
    <property type="entry name" value="WalR-like"/>
</dbReference>
<feature type="modified residue" description="4-aspartylphosphate" evidence="4">
    <location>
        <position position="52"/>
    </location>
</feature>
<evidence type="ECO:0000259" key="7">
    <source>
        <dbReference type="PROSITE" id="PS51755"/>
    </source>
</evidence>
<accession>A0ABT6ZJT2</accession>
<dbReference type="Pfam" id="PF00072">
    <property type="entry name" value="Response_reg"/>
    <property type="match status" value="1"/>
</dbReference>
<dbReference type="EMBL" id="JASJEX010000002">
    <property type="protein sequence ID" value="MDJ1129322.1"/>
    <property type="molecule type" value="Genomic_DNA"/>
</dbReference>
<dbReference type="Proteomes" id="UP001431693">
    <property type="component" value="Unassembled WGS sequence"/>
</dbReference>
<dbReference type="SUPFAM" id="SSF52172">
    <property type="entry name" value="CheY-like"/>
    <property type="match status" value="1"/>
</dbReference>
<evidence type="ECO:0000256" key="3">
    <source>
        <dbReference type="ARBA" id="ARBA00023125"/>
    </source>
</evidence>
<dbReference type="CDD" id="cd00383">
    <property type="entry name" value="trans_reg_C"/>
    <property type="match status" value="1"/>
</dbReference>
<keyword evidence="2" id="KW-0902">Two-component regulatory system</keyword>
<dbReference type="InterPro" id="IPR036388">
    <property type="entry name" value="WH-like_DNA-bd_sf"/>
</dbReference>
<protein>
    <submittedName>
        <fullName evidence="8">Response regulator transcription factor</fullName>
    </submittedName>
</protein>
<evidence type="ECO:0000256" key="5">
    <source>
        <dbReference type="PROSITE-ProRule" id="PRU01091"/>
    </source>
</evidence>
<dbReference type="PANTHER" id="PTHR48111:SF40">
    <property type="entry name" value="PHOSPHATE REGULON TRANSCRIPTIONAL REGULATORY PROTEIN PHOB"/>
    <property type="match status" value="1"/>
</dbReference>
<evidence type="ECO:0000313" key="8">
    <source>
        <dbReference type="EMBL" id="MDJ1129322.1"/>
    </source>
</evidence>
<comment type="caution">
    <text evidence="8">The sequence shown here is derived from an EMBL/GenBank/DDBJ whole genome shotgun (WGS) entry which is preliminary data.</text>
</comment>
<dbReference type="Pfam" id="PF00486">
    <property type="entry name" value="Trans_reg_C"/>
    <property type="match status" value="1"/>
</dbReference>
<gene>
    <name evidence="8" type="ORF">QJ043_04425</name>
</gene>
<evidence type="ECO:0000256" key="2">
    <source>
        <dbReference type="ARBA" id="ARBA00023012"/>
    </source>
</evidence>
<dbReference type="SMART" id="SM00862">
    <property type="entry name" value="Trans_reg_C"/>
    <property type="match status" value="1"/>
</dbReference>
<evidence type="ECO:0000256" key="4">
    <source>
        <dbReference type="PROSITE-ProRule" id="PRU00169"/>
    </source>
</evidence>
<dbReference type="Gene3D" id="1.10.10.10">
    <property type="entry name" value="Winged helix-like DNA-binding domain superfamily/Winged helix DNA-binding domain"/>
    <property type="match status" value="1"/>
</dbReference>
<keyword evidence="1 4" id="KW-0597">Phosphoprotein</keyword>
<feature type="domain" description="Response regulatory" evidence="6">
    <location>
        <begin position="3"/>
        <end position="116"/>
    </location>
</feature>
<dbReference type="SMART" id="SM00448">
    <property type="entry name" value="REC"/>
    <property type="match status" value="1"/>
</dbReference>
<dbReference type="RefSeq" id="WP_283713601.1">
    <property type="nucleotide sequence ID" value="NZ_JASJEW010000005.1"/>
</dbReference>
<reference evidence="8" key="1">
    <citation type="submission" date="2023-05" db="EMBL/GenBank/DDBJ databases">
        <title>[olsenella] sp. nov., isolated from a pig farm feces dump.</title>
        <authorList>
            <person name="Chang Y.-H."/>
        </authorList>
    </citation>
    <scope>NUCLEOTIDE SEQUENCE</scope>
    <source>
        <strain evidence="8">YH-ols2217</strain>
    </source>
</reference>
<feature type="DNA-binding region" description="OmpR/PhoB-type" evidence="5">
    <location>
        <begin position="129"/>
        <end position="227"/>
    </location>
</feature>
<dbReference type="PANTHER" id="PTHR48111">
    <property type="entry name" value="REGULATOR OF RPOS"/>
    <property type="match status" value="1"/>
</dbReference>
<dbReference type="InterPro" id="IPR011006">
    <property type="entry name" value="CheY-like_superfamily"/>
</dbReference>
<dbReference type="Gene3D" id="6.10.250.690">
    <property type="match status" value="1"/>
</dbReference>
<keyword evidence="9" id="KW-1185">Reference proteome</keyword>
<dbReference type="InterPro" id="IPR001789">
    <property type="entry name" value="Sig_transdc_resp-reg_receiver"/>
</dbReference>